<dbReference type="SMART" id="SM00355">
    <property type="entry name" value="ZnF_C2H2"/>
    <property type="match status" value="1"/>
</dbReference>
<evidence type="ECO:0000313" key="6">
    <source>
        <dbReference type="EMBL" id="CAF4840804.1"/>
    </source>
</evidence>
<feature type="region of interest" description="Disordered" evidence="3">
    <location>
        <begin position="363"/>
        <end position="387"/>
    </location>
</feature>
<feature type="binding site" evidence="2">
    <location>
        <position position="56"/>
    </location>
    <ligand>
        <name>Zn(2+)</name>
        <dbReference type="ChEBI" id="CHEBI:29105"/>
    </ligand>
</feature>
<dbReference type="EMBL" id="CAJOBZ010000013">
    <property type="protein sequence ID" value="CAF4840804.1"/>
    <property type="molecule type" value="Genomic_DNA"/>
</dbReference>
<feature type="binding site" evidence="2">
    <location>
        <position position="59"/>
    </location>
    <ligand>
        <name>Zn(2+)</name>
        <dbReference type="ChEBI" id="CHEBI:29105"/>
    </ligand>
</feature>
<dbReference type="PROSITE" id="PS00028">
    <property type="entry name" value="ZINC_FINGER_C2H2_1"/>
    <property type="match status" value="1"/>
</dbReference>
<dbReference type="InterPro" id="IPR012934">
    <property type="entry name" value="Znf_AD"/>
</dbReference>
<dbReference type="PROSITE" id="PS51915">
    <property type="entry name" value="ZAD"/>
    <property type="match status" value="1"/>
</dbReference>
<dbReference type="PANTHER" id="PTHR39942">
    <property type="entry name" value="BCDNA.LD26519-RELATED"/>
    <property type="match status" value="1"/>
</dbReference>
<dbReference type="InterPro" id="IPR013087">
    <property type="entry name" value="Znf_C2H2_type"/>
</dbReference>
<dbReference type="OrthoDB" id="7959595at2759"/>
<keyword evidence="7" id="KW-1185">Reference proteome</keyword>
<reference evidence="6" key="1">
    <citation type="submission" date="2021-02" db="EMBL/GenBank/DDBJ databases">
        <authorList>
            <person name="Steward A R."/>
        </authorList>
    </citation>
    <scope>NUCLEOTIDE SEQUENCE</scope>
</reference>
<proteinExistence type="predicted"/>
<evidence type="ECO:0000256" key="3">
    <source>
        <dbReference type="SAM" id="MobiDB-lite"/>
    </source>
</evidence>
<evidence type="ECO:0008006" key="8">
    <source>
        <dbReference type="Google" id="ProtNLM"/>
    </source>
</evidence>
<accession>A0A821RFA9</accession>
<dbReference type="GO" id="GO:0005634">
    <property type="term" value="C:nucleus"/>
    <property type="evidence" value="ECO:0007669"/>
    <property type="project" value="InterPro"/>
</dbReference>
<feature type="compositionally biased region" description="Basic residues" evidence="3">
    <location>
        <begin position="660"/>
        <end position="669"/>
    </location>
</feature>
<dbReference type="GO" id="GO:0008270">
    <property type="term" value="F:zinc ion binding"/>
    <property type="evidence" value="ECO:0007669"/>
    <property type="project" value="UniProtKB-UniRule"/>
</dbReference>
<evidence type="ECO:0000256" key="1">
    <source>
        <dbReference type="PROSITE-ProRule" id="PRU00042"/>
    </source>
</evidence>
<protein>
    <recommendedName>
        <fullName evidence="8">ZAD domain-containing protein</fullName>
    </recommendedName>
</protein>
<dbReference type="Proteomes" id="UP000663880">
    <property type="component" value="Unassembled WGS sequence"/>
</dbReference>
<feature type="domain" description="C2H2-type" evidence="4">
    <location>
        <begin position="626"/>
        <end position="653"/>
    </location>
</feature>
<evidence type="ECO:0000313" key="7">
    <source>
        <dbReference type="Proteomes" id="UP000663880"/>
    </source>
</evidence>
<dbReference type="PROSITE" id="PS50157">
    <property type="entry name" value="ZINC_FINGER_C2H2_2"/>
    <property type="match status" value="1"/>
</dbReference>
<dbReference type="PANTHER" id="PTHR39942:SF1">
    <property type="entry name" value="BCDNA.LD26519-RELATED"/>
    <property type="match status" value="1"/>
</dbReference>
<keyword evidence="1" id="KW-0863">Zinc-finger</keyword>
<feature type="binding site" evidence="2">
    <location>
        <position position="102"/>
    </location>
    <ligand>
        <name>Zn(2+)</name>
        <dbReference type="ChEBI" id="CHEBI:29105"/>
    </ligand>
</feature>
<feature type="region of interest" description="Disordered" evidence="3">
    <location>
        <begin position="209"/>
        <end position="236"/>
    </location>
</feature>
<evidence type="ECO:0000259" key="4">
    <source>
        <dbReference type="PROSITE" id="PS50157"/>
    </source>
</evidence>
<evidence type="ECO:0000259" key="5">
    <source>
        <dbReference type="PROSITE" id="PS51915"/>
    </source>
</evidence>
<feature type="binding site" evidence="2">
    <location>
        <position position="99"/>
    </location>
    <ligand>
        <name>Zn(2+)</name>
        <dbReference type="ChEBI" id="CHEBI:29105"/>
    </ligand>
</feature>
<sequence length="669" mass="75034">MAKKKCYKRKGKKTTSAVYKQDVDNKQDEVKSDISVSKITLEPSNSVSQPVLLKLCRLCETKDGPFVEMFDAETMLAKKIDDIMPFVIAENDDLPQRICFRCSAKVEEVYEFIQKCLKTQEKFQEAAGIKVVLKQKQYSYRSAWEDKLNERNISNDDVCNALILKAIEGIKNLPITPSGESEKKIIKKETRLSFKSLKEDNIDDYKNKEDSKEINKPIEIQRNTNKAQSDHSAPKIAETPKVTDKQVMKINTFCTDRDHSTEISEEVKPFNIMDHVSMIKVNGVGVLFQCKLCNRNFLVKEVVMNHRCAKNGGKKIAEEEKTVAPPPPKVPLIKYINTKPQTENITSGTKSNECISKIINSTPINVDDDEDDTPLLPQKPKRKIGPASKIRQLENIQSTTSSANQSLQQTSQIPSSETLVAAPTVQMPNSVLHPNSRFKLVPGPNNSFMLVEDKLDDTPVSESVTNKSTTIEKMNNLQTLTVKSGPKSKRTTIKTNVNQQQPCPTEQPYPVRLIKSGVACHSDSLSPSETTPGKKQSYTIVQTGNPSKLLISTKSHPADEVPTKKLKQTVRENSFSGSSENTQKCFTFVNVDSTTQPSYVLPTGNIVQESQISTSTIKPGDEKDKYPCDICGEKFSREKKLQGHIQSHYNQLDEEDQKRGSTKKRKLNT</sequence>
<dbReference type="Gene3D" id="3.40.1800.20">
    <property type="match status" value="1"/>
</dbReference>
<dbReference type="Gene3D" id="3.30.160.60">
    <property type="entry name" value="Classic Zinc Finger"/>
    <property type="match status" value="1"/>
</dbReference>
<keyword evidence="2" id="KW-0862">Zinc</keyword>
<feature type="domain" description="ZAD" evidence="5">
    <location>
        <begin position="54"/>
        <end position="126"/>
    </location>
</feature>
<keyword evidence="2" id="KW-0479">Metal-binding</keyword>
<gene>
    <name evidence="6" type="ORF">PMACD_LOCUS6150</name>
</gene>
<feature type="region of interest" description="Disordered" evidence="3">
    <location>
        <begin position="642"/>
        <end position="669"/>
    </location>
</feature>
<dbReference type="SUPFAM" id="SSF57716">
    <property type="entry name" value="Glucocorticoid receptor-like (DNA-binding domain)"/>
    <property type="match status" value="1"/>
</dbReference>
<dbReference type="Pfam" id="PF07776">
    <property type="entry name" value="zf-AD"/>
    <property type="match status" value="1"/>
</dbReference>
<dbReference type="SMART" id="SM00868">
    <property type="entry name" value="zf-AD"/>
    <property type="match status" value="1"/>
</dbReference>
<evidence type="ECO:0000256" key="2">
    <source>
        <dbReference type="PROSITE-ProRule" id="PRU01263"/>
    </source>
</evidence>
<name>A0A821RFA9_9NEOP</name>
<dbReference type="AlphaFoldDB" id="A0A821RFA9"/>
<organism evidence="6 7">
    <name type="scientific">Pieris macdunnoughi</name>
    <dbReference type="NCBI Taxonomy" id="345717"/>
    <lineage>
        <taxon>Eukaryota</taxon>
        <taxon>Metazoa</taxon>
        <taxon>Ecdysozoa</taxon>
        <taxon>Arthropoda</taxon>
        <taxon>Hexapoda</taxon>
        <taxon>Insecta</taxon>
        <taxon>Pterygota</taxon>
        <taxon>Neoptera</taxon>
        <taxon>Endopterygota</taxon>
        <taxon>Lepidoptera</taxon>
        <taxon>Glossata</taxon>
        <taxon>Ditrysia</taxon>
        <taxon>Papilionoidea</taxon>
        <taxon>Pieridae</taxon>
        <taxon>Pierinae</taxon>
        <taxon>Pieris</taxon>
    </lineage>
</organism>
<comment type="caution">
    <text evidence="6">The sequence shown here is derived from an EMBL/GenBank/DDBJ whole genome shotgun (WGS) entry which is preliminary data.</text>
</comment>